<dbReference type="Pfam" id="PF12796">
    <property type="entry name" value="Ank_2"/>
    <property type="match status" value="1"/>
</dbReference>
<dbReference type="InParanoid" id="K3X5X0"/>
<keyword evidence="2 3" id="KW-0040">ANK repeat</keyword>
<keyword evidence="1" id="KW-0677">Repeat</keyword>
<dbReference type="InterPro" id="IPR036770">
    <property type="entry name" value="Ankyrin_rpt-contain_sf"/>
</dbReference>
<proteinExistence type="predicted"/>
<evidence type="ECO:0000256" key="3">
    <source>
        <dbReference type="PROSITE-ProRule" id="PRU00023"/>
    </source>
</evidence>
<evidence type="ECO:0000256" key="4">
    <source>
        <dbReference type="SAM" id="MobiDB-lite"/>
    </source>
</evidence>
<dbReference type="AlphaFoldDB" id="K3X5X0"/>
<dbReference type="PROSITE" id="PS50088">
    <property type="entry name" value="ANK_REPEAT"/>
    <property type="match status" value="1"/>
</dbReference>
<dbReference type="OMA" id="YAANASC"/>
<dbReference type="EnsemblProtists" id="PYU1_T012619">
    <property type="protein sequence ID" value="PYU1_T012619"/>
    <property type="gene ID" value="PYU1_G012593"/>
</dbReference>
<evidence type="ECO:0000256" key="1">
    <source>
        <dbReference type="ARBA" id="ARBA00022737"/>
    </source>
</evidence>
<evidence type="ECO:0000256" key="2">
    <source>
        <dbReference type="ARBA" id="ARBA00023043"/>
    </source>
</evidence>
<dbReference type="VEuPathDB" id="FungiDB:PYU1_G012593"/>
<reference evidence="5" key="3">
    <citation type="submission" date="2015-02" db="UniProtKB">
        <authorList>
            <consortium name="EnsemblProtists"/>
        </authorList>
    </citation>
    <scope>IDENTIFICATION</scope>
    <source>
        <strain evidence="5">DAOM BR144</strain>
    </source>
</reference>
<feature type="region of interest" description="Disordered" evidence="4">
    <location>
        <begin position="36"/>
        <end position="75"/>
    </location>
</feature>
<dbReference type="Gene3D" id="1.25.40.20">
    <property type="entry name" value="Ankyrin repeat-containing domain"/>
    <property type="match status" value="1"/>
</dbReference>
<dbReference type="HOGENOM" id="CLU_082582_0_0_1"/>
<evidence type="ECO:0000313" key="6">
    <source>
        <dbReference type="Proteomes" id="UP000019132"/>
    </source>
</evidence>
<dbReference type="STRING" id="431595.K3X5X0"/>
<dbReference type="InterPro" id="IPR002110">
    <property type="entry name" value="Ankyrin_rpt"/>
</dbReference>
<feature type="repeat" description="ANK" evidence="3">
    <location>
        <begin position="117"/>
        <end position="152"/>
    </location>
</feature>
<dbReference type="InterPro" id="IPR050776">
    <property type="entry name" value="Ank_Repeat/CDKN_Inhibitor"/>
</dbReference>
<protein>
    <submittedName>
        <fullName evidence="5">Uncharacterized protein</fullName>
    </submittedName>
</protein>
<dbReference type="EMBL" id="GL376612">
    <property type="status" value="NOT_ANNOTATED_CDS"/>
    <property type="molecule type" value="Genomic_DNA"/>
</dbReference>
<dbReference type="eggNOG" id="ENOG502SPEJ">
    <property type="taxonomic scope" value="Eukaryota"/>
</dbReference>
<accession>K3X5X0</accession>
<reference evidence="6" key="2">
    <citation type="submission" date="2010-04" db="EMBL/GenBank/DDBJ databases">
        <authorList>
            <person name="Buell R."/>
            <person name="Hamilton J."/>
            <person name="Hostetler J."/>
        </authorList>
    </citation>
    <scope>NUCLEOTIDE SEQUENCE [LARGE SCALE GENOMIC DNA]</scope>
    <source>
        <strain evidence="6">DAOM:BR144</strain>
    </source>
</reference>
<name>K3X5X0_GLOUD</name>
<sequence length="213" mass="23628">MRHTKFAPDLSTISETSIISSTAPEQKQGIKQLERLQTRSKRSHSAPGYSRNRSLDSLLPNRVRPRSGSALNANGTPIVDDKFGRTMLHDAVRKGDLDAMRSLITQHPALLRFPDNRGNQPLHYAANASCPQGANAVYMLLKARAFVNAANARNQTALLVYALSTDDDNDLVPRILLHHNAKPMIKVNDDFLLPQYAASRGHHKIAAALREYM</sequence>
<dbReference type="PANTHER" id="PTHR24201">
    <property type="entry name" value="ANK_REP_REGION DOMAIN-CONTAINING PROTEIN"/>
    <property type="match status" value="1"/>
</dbReference>
<keyword evidence="6" id="KW-1185">Reference proteome</keyword>
<dbReference type="Proteomes" id="UP000019132">
    <property type="component" value="Unassembled WGS sequence"/>
</dbReference>
<organism evidence="5 6">
    <name type="scientific">Globisporangium ultimum (strain ATCC 200006 / CBS 805.95 / DAOM BR144)</name>
    <name type="common">Pythium ultimum</name>
    <dbReference type="NCBI Taxonomy" id="431595"/>
    <lineage>
        <taxon>Eukaryota</taxon>
        <taxon>Sar</taxon>
        <taxon>Stramenopiles</taxon>
        <taxon>Oomycota</taxon>
        <taxon>Peronosporomycetes</taxon>
        <taxon>Pythiales</taxon>
        <taxon>Pythiaceae</taxon>
        <taxon>Globisporangium</taxon>
    </lineage>
</organism>
<dbReference type="SUPFAM" id="SSF48403">
    <property type="entry name" value="Ankyrin repeat"/>
    <property type="match status" value="1"/>
</dbReference>
<reference evidence="6" key="1">
    <citation type="journal article" date="2010" name="Genome Biol.">
        <title>Genome sequence of the necrotrophic plant pathogen Pythium ultimum reveals original pathogenicity mechanisms and effector repertoire.</title>
        <authorList>
            <person name="Levesque C.A."/>
            <person name="Brouwer H."/>
            <person name="Cano L."/>
            <person name="Hamilton J.P."/>
            <person name="Holt C."/>
            <person name="Huitema E."/>
            <person name="Raffaele S."/>
            <person name="Robideau G.P."/>
            <person name="Thines M."/>
            <person name="Win J."/>
            <person name="Zerillo M.M."/>
            <person name="Beakes G.W."/>
            <person name="Boore J.L."/>
            <person name="Busam D."/>
            <person name="Dumas B."/>
            <person name="Ferriera S."/>
            <person name="Fuerstenberg S.I."/>
            <person name="Gachon C.M."/>
            <person name="Gaulin E."/>
            <person name="Govers F."/>
            <person name="Grenville-Briggs L."/>
            <person name="Horner N."/>
            <person name="Hostetler J."/>
            <person name="Jiang R.H."/>
            <person name="Johnson J."/>
            <person name="Krajaejun T."/>
            <person name="Lin H."/>
            <person name="Meijer H.J."/>
            <person name="Moore B."/>
            <person name="Morris P."/>
            <person name="Phuntmart V."/>
            <person name="Puiu D."/>
            <person name="Shetty J."/>
            <person name="Stajich J.E."/>
            <person name="Tripathy S."/>
            <person name="Wawra S."/>
            <person name="van West P."/>
            <person name="Whitty B.R."/>
            <person name="Coutinho P.M."/>
            <person name="Henrissat B."/>
            <person name="Martin F."/>
            <person name="Thomas P.D."/>
            <person name="Tyler B.M."/>
            <person name="De Vries R.P."/>
            <person name="Kamoun S."/>
            <person name="Yandell M."/>
            <person name="Tisserat N."/>
            <person name="Buell C.R."/>
        </authorList>
    </citation>
    <scope>NUCLEOTIDE SEQUENCE</scope>
    <source>
        <strain evidence="6">DAOM:BR144</strain>
    </source>
</reference>
<evidence type="ECO:0000313" key="5">
    <source>
        <dbReference type="EnsemblProtists" id="PYU1_T012619"/>
    </source>
</evidence>
<dbReference type="SMART" id="SM00248">
    <property type="entry name" value="ANK"/>
    <property type="match status" value="2"/>
</dbReference>